<keyword evidence="2" id="KW-1185">Reference proteome</keyword>
<protein>
    <submittedName>
        <fullName evidence="1">Uncharacterized protein</fullName>
    </submittedName>
</protein>
<dbReference type="RefSeq" id="WP_380851629.1">
    <property type="nucleotide sequence ID" value="NZ_JBHSFP010000053.1"/>
</dbReference>
<name>A0ABV9CV27_9ACTN</name>
<gene>
    <name evidence="1" type="ORF">ACFO60_38500</name>
</gene>
<evidence type="ECO:0000313" key="2">
    <source>
        <dbReference type="Proteomes" id="UP001596004"/>
    </source>
</evidence>
<sequence>MRMTVFGERPKVNSAEVGEPSTPTGMIFGGSRRYGVPMGDMYELVLSVDIRAEITDDELAELRWHLGLGPRPERLPIGTDRYMETYPLGDPDDPDCEWEDVEPEPVFAQRGAAPRVGGALVAELVARERSDGWALTVRQEVHPDDFYRLRTLLEWFGRCSVDEHAGGIESFVGHMRFYESVEIAPLVLSAGRIRLPEDVESHTPHWVDTES</sequence>
<comment type="caution">
    <text evidence="1">The sequence shown here is derived from an EMBL/GenBank/DDBJ whole genome shotgun (WGS) entry which is preliminary data.</text>
</comment>
<organism evidence="1 2">
    <name type="scientific">Sphaerisporangium dianthi</name>
    <dbReference type="NCBI Taxonomy" id="1436120"/>
    <lineage>
        <taxon>Bacteria</taxon>
        <taxon>Bacillati</taxon>
        <taxon>Actinomycetota</taxon>
        <taxon>Actinomycetes</taxon>
        <taxon>Streptosporangiales</taxon>
        <taxon>Streptosporangiaceae</taxon>
        <taxon>Sphaerisporangium</taxon>
    </lineage>
</organism>
<reference evidence="2" key="1">
    <citation type="journal article" date="2019" name="Int. J. Syst. Evol. Microbiol.">
        <title>The Global Catalogue of Microorganisms (GCM) 10K type strain sequencing project: providing services to taxonomists for standard genome sequencing and annotation.</title>
        <authorList>
            <consortium name="The Broad Institute Genomics Platform"/>
            <consortium name="The Broad Institute Genome Sequencing Center for Infectious Disease"/>
            <person name="Wu L."/>
            <person name="Ma J."/>
        </authorList>
    </citation>
    <scope>NUCLEOTIDE SEQUENCE [LARGE SCALE GENOMIC DNA]</scope>
    <source>
        <strain evidence="2">CGMCC 4.7132</strain>
    </source>
</reference>
<evidence type="ECO:0000313" key="1">
    <source>
        <dbReference type="EMBL" id="MFC4536695.1"/>
    </source>
</evidence>
<dbReference type="EMBL" id="JBHSFP010000053">
    <property type="protein sequence ID" value="MFC4536695.1"/>
    <property type="molecule type" value="Genomic_DNA"/>
</dbReference>
<proteinExistence type="predicted"/>
<accession>A0ABV9CV27</accession>
<dbReference type="Proteomes" id="UP001596004">
    <property type="component" value="Unassembled WGS sequence"/>
</dbReference>